<dbReference type="Proteomes" id="UP000289340">
    <property type="component" value="Chromosome 18"/>
</dbReference>
<evidence type="ECO:0000313" key="3">
    <source>
        <dbReference type="Proteomes" id="UP000289340"/>
    </source>
</evidence>
<keyword evidence="1" id="KW-0812">Transmembrane</keyword>
<keyword evidence="3" id="KW-1185">Reference proteome</keyword>
<name>A0A445FNI5_GLYSO</name>
<comment type="caution">
    <text evidence="2">The sequence shown here is derived from an EMBL/GenBank/DDBJ whole genome shotgun (WGS) entry which is preliminary data.</text>
</comment>
<reference evidence="2 3" key="1">
    <citation type="submission" date="2018-09" db="EMBL/GenBank/DDBJ databases">
        <title>A high-quality reference genome of wild soybean provides a powerful tool to mine soybean genomes.</title>
        <authorList>
            <person name="Xie M."/>
            <person name="Chung C.Y.L."/>
            <person name="Li M.-W."/>
            <person name="Wong F.-L."/>
            <person name="Chan T.-F."/>
            <person name="Lam H.-M."/>
        </authorList>
    </citation>
    <scope>NUCLEOTIDE SEQUENCE [LARGE SCALE GENOMIC DNA]</scope>
    <source>
        <strain evidence="3">cv. W05</strain>
        <tissue evidence="2">Hypocotyl of etiolated seedlings</tissue>
    </source>
</reference>
<organism evidence="2 3">
    <name type="scientific">Glycine soja</name>
    <name type="common">Wild soybean</name>
    <dbReference type="NCBI Taxonomy" id="3848"/>
    <lineage>
        <taxon>Eukaryota</taxon>
        <taxon>Viridiplantae</taxon>
        <taxon>Streptophyta</taxon>
        <taxon>Embryophyta</taxon>
        <taxon>Tracheophyta</taxon>
        <taxon>Spermatophyta</taxon>
        <taxon>Magnoliopsida</taxon>
        <taxon>eudicotyledons</taxon>
        <taxon>Gunneridae</taxon>
        <taxon>Pentapetalae</taxon>
        <taxon>rosids</taxon>
        <taxon>fabids</taxon>
        <taxon>Fabales</taxon>
        <taxon>Fabaceae</taxon>
        <taxon>Papilionoideae</taxon>
        <taxon>50 kb inversion clade</taxon>
        <taxon>NPAAA clade</taxon>
        <taxon>indigoferoid/millettioid clade</taxon>
        <taxon>Phaseoleae</taxon>
        <taxon>Glycine</taxon>
        <taxon>Glycine subgen. Soja</taxon>
    </lineage>
</organism>
<evidence type="ECO:0000313" key="2">
    <source>
        <dbReference type="EMBL" id="RZB50431.1"/>
    </source>
</evidence>
<accession>A0A445FNI5</accession>
<evidence type="ECO:0000256" key="1">
    <source>
        <dbReference type="SAM" id="Phobius"/>
    </source>
</evidence>
<sequence length="123" mass="14183">MMVIHVHYYKQKKMIHTHTHTNETHVREPHKIEPSKLAWLDCLNLKPTHFPSQERKGGYSVIIPSTQNQYSSEVEVWVILPLQLEEASKGIALIPNPSFNIFLSSHSIILIYLGSCYPFGFLL</sequence>
<feature type="transmembrane region" description="Helical" evidence="1">
    <location>
        <begin position="99"/>
        <end position="120"/>
    </location>
</feature>
<keyword evidence="1" id="KW-0472">Membrane</keyword>
<dbReference type="EMBL" id="QZWG01000018">
    <property type="protein sequence ID" value="RZB50431.1"/>
    <property type="molecule type" value="Genomic_DNA"/>
</dbReference>
<protein>
    <submittedName>
        <fullName evidence="2">Uncharacterized protein</fullName>
    </submittedName>
</protein>
<keyword evidence="1" id="KW-1133">Transmembrane helix</keyword>
<dbReference type="AlphaFoldDB" id="A0A445FNI5"/>
<proteinExistence type="predicted"/>
<gene>
    <name evidence="2" type="ORF">D0Y65_047374</name>
</gene>